<feature type="binding site" evidence="11">
    <location>
        <position position="215"/>
    </location>
    <ligand>
        <name>Zn(2+)</name>
        <dbReference type="ChEBI" id="CHEBI:29105"/>
    </ligand>
</feature>
<dbReference type="AlphaFoldDB" id="A0AAV6VW18"/>
<evidence type="ECO:0000256" key="10">
    <source>
        <dbReference type="ARBA" id="ARBA00023268"/>
    </source>
</evidence>
<dbReference type="InterPro" id="IPR001763">
    <property type="entry name" value="Rhodanese-like_dom"/>
</dbReference>
<comment type="similarity">
    <text evidence="11">In the N-terminal section; belongs to the HesA/MoeB/ThiF family. UBA4 subfamily.</text>
</comment>
<reference evidence="13 14" key="1">
    <citation type="journal article" date="2022" name="Nat. Ecol. Evol.">
        <title>A masculinizing supergene underlies an exaggerated male reproductive morph in a spider.</title>
        <authorList>
            <person name="Hendrickx F."/>
            <person name="De Corte Z."/>
            <person name="Sonet G."/>
            <person name="Van Belleghem S.M."/>
            <person name="Kostlbacher S."/>
            <person name="Vangestel C."/>
        </authorList>
    </citation>
    <scope>NUCLEOTIDE SEQUENCE [LARGE SCALE GENOMIC DNA]</scope>
    <source>
        <strain evidence="13">W744_W776</strain>
    </source>
</reference>
<evidence type="ECO:0000259" key="12">
    <source>
        <dbReference type="PROSITE" id="PS50206"/>
    </source>
</evidence>
<dbReference type="GO" id="GO:0005524">
    <property type="term" value="F:ATP binding"/>
    <property type="evidence" value="ECO:0007669"/>
    <property type="project" value="UniProtKB-KW"/>
</dbReference>
<comment type="caution">
    <text evidence="13">The sequence shown here is derived from an EMBL/GenBank/DDBJ whole genome shotgun (WGS) entry which is preliminary data.</text>
</comment>
<evidence type="ECO:0000256" key="1">
    <source>
        <dbReference type="ARBA" id="ARBA00004514"/>
    </source>
</evidence>
<dbReference type="SUPFAM" id="SSF69572">
    <property type="entry name" value="Activating enzymes of the ubiquitin-like proteins"/>
    <property type="match status" value="1"/>
</dbReference>
<gene>
    <name evidence="13" type="ORF">JTE90_015784</name>
</gene>
<feature type="binding site" evidence="11">
    <location>
        <position position="85"/>
    </location>
    <ligand>
        <name>ATP</name>
        <dbReference type="ChEBI" id="CHEBI:30616"/>
    </ligand>
</feature>
<name>A0AAV6VW18_9ARAC</name>
<keyword evidence="4 11" id="KW-0819">tRNA processing</keyword>
<feature type="domain" description="Rhodanese" evidence="12">
    <location>
        <begin position="340"/>
        <end position="437"/>
    </location>
</feature>
<evidence type="ECO:0000256" key="9">
    <source>
        <dbReference type="ARBA" id="ARBA00023150"/>
    </source>
</evidence>
<evidence type="ECO:0000256" key="6">
    <source>
        <dbReference type="ARBA" id="ARBA00022741"/>
    </source>
</evidence>
<dbReference type="FunFam" id="3.40.250.10:FF:000014">
    <property type="entry name" value="Adenylyltransferase and sulfurtransferase MOCS3"/>
    <property type="match status" value="1"/>
</dbReference>
<feature type="binding site" evidence="11">
    <location>
        <begin position="113"/>
        <end position="117"/>
    </location>
    <ligand>
        <name>ATP</name>
        <dbReference type="ChEBI" id="CHEBI:30616"/>
    </ligand>
</feature>
<dbReference type="Pfam" id="PF00581">
    <property type="entry name" value="Rhodanese"/>
    <property type="match status" value="1"/>
</dbReference>
<dbReference type="FunFam" id="3.40.50.720:FF:000033">
    <property type="entry name" value="Adenylyltransferase and sulfurtransferase MOCS3"/>
    <property type="match status" value="1"/>
</dbReference>
<protein>
    <recommendedName>
        <fullName evidence="11">Adenylyltransferase and sulfurtransferase MOCS3 homolog</fullName>
    </recommendedName>
    <alternativeName>
        <fullName evidence="11">UBA4 homolog</fullName>
    </alternativeName>
    <alternativeName>
        <fullName evidence="11">Ubiquitin-like protein activator 4 homolog</fullName>
    </alternativeName>
    <domain>
        <recommendedName>
            <fullName evidence="11">Adenylyltransferase</fullName>
            <ecNumber evidence="11">2.7.7.-</ecNumber>
        </recommendedName>
    </domain>
    <domain>
        <recommendedName>
            <fullName evidence="11">Sulfurtransferase</fullName>
            <ecNumber evidence="11">2.8.1.-</ecNumber>
        </recommendedName>
    </domain>
</protein>
<keyword evidence="2 11" id="KW-0963">Cytoplasm</keyword>
<dbReference type="GO" id="GO:0006777">
    <property type="term" value="P:Mo-molybdopterin cofactor biosynthetic process"/>
    <property type="evidence" value="ECO:0007669"/>
    <property type="project" value="UniProtKB-UniRule"/>
</dbReference>
<dbReference type="GO" id="GO:0004792">
    <property type="term" value="F:thiosulfate-cyanide sulfurtransferase activity"/>
    <property type="evidence" value="ECO:0007669"/>
    <property type="project" value="TreeGrafter"/>
</dbReference>
<proteinExistence type="inferred from homology"/>
<dbReference type="SMART" id="SM00450">
    <property type="entry name" value="RHOD"/>
    <property type="match status" value="1"/>
</dbReference>
<evidence type="ECO:0000256" key="7">
    <source>
        <dbReference type="ARBA" id="ARBA00022833"/>
    </source>
</evidence>
<dbReference type="GO" id="GO:0070566">
    <property type="term" value="F:adenylyltransferase activity"/>
    <property type="evidence" value="ECO:0007669"/>
    <property type="project" value="InterPro"/>
</dbReference>
<comment type="pathway">
    <text evidence="11">tRNA modification; 5-methoxycarbonylmethyl-2-thiouridine-tRNA biosynthesis.</text>
</comment>
<evidence type="ECO:0000256" key="11">
    <source>
        <dbReference type="HAMAP-Rule" id="MF_03049"/>
    </source>
</evidence>
<dbReference type="EMBL" id="JAFNEN010000012">
    <property type="protein sequence ID" value="KAG8200880.1"/>
    <property type="molecule type" value="Genomic_DNA"/>
</dbReference>
<dbReference type="GO" id="GO:0002143">
    <property type="term" value="P:tRNA wobble position uridine thiolation"/>
    <property type="evidence" value="ECO:0007669"/>
    <property type="project" value="InterPro"/>
</dbReference>
<dbReference type="GO" id="GO:0042292">
    <property type="term" value="F:URM1 activating enzyme activity"/>
    <property type="evidence" value="ECO:0007669"/>
    <property type="project" value="TreeGrafter"/>
</dbReference>
<keyword evidence="8 11" id="KW-0067">ATP-binding</keyword>
<dbReference type="Gene3D" id="3.40.250.10">
    <property type="entry name" value="Rhodanese-like domain"/>
    <property type="match status" value="1"/>
</dbReference>
<dbReference type="NCBIfam" id="NF004281">
    <property type="entry name" value="PRK05690.1"/>
    <property type="match status" value="1"/>
</dbReference>
<feature type="active site" description="Cysteine persulfide intermediate; for sulfurtransferase activity" evidence="11">
    <location>
        <position position="396"/>
    </location>
</feature>
<keyword evidence="9 11" id="KW-0501">Molybdenum cofactor biosynthesis</keyword>
<feature type="binding site" evidence="11">
    <location>
        <position position="106"/>
    </location>
    <ligand>
        <name>ATP</name>
        <dbReference type="ChEBI" id="CHEBI:30616"/>
    </ligand>
</feature>
<keyword evidence="14" id="KW-1185">Reference proteome</keyword>
<sequence length="439" mass="48358">MEEEIKRLKHLISQRDAEIARLNSLLENKVDFSNYFSEKLEANPSLTLTSDEISKYSRQLILPEIGVEGQIRLKQTSVLIIGAGGLGCPAAIYLAAAGVGHIGIIDHDVVDVSNLHRQVAHKYSSVGQSKSESLKNSLKNLNPEVEISTYSVLLSSENIKDIIKPYSILVDATDNVPTRYLLNDAAVLYDKYLVSGSALRFEGQLTVYNYKDGPCYRCLFPKPPSAGAVTNCSESGVLGVITGVIGCLQALEVIKIAVGLEPNYYKKLLLLDGLGGRFREIKLRSRVADCNVCGQNPTITELIDYEEFCNLPATDSNANVSLLSESDRISCSDYKKIVDSGRKHVLVDVRPSNEVAICSLPNSVNVPMNKIALPATAEKLKDLVEMLDCKDNFVVCRRGNDSQKAVLELRKLVSQSVWQDIKGGLHAWHDEIDPTFPKY</sequence>
<evidence type="ECO:0000313" key="13">
    <source>
        <dbReference type="EMBL" id="KAG8200880.1"/>
    </source>
</evidence>
<dbReference type="InterPro" id="IPR035985">
    <property type="entry name" value="Ubiquitin-activating_enz"/>
</dbReference>
<feature type="binding site" evidence="11">
    <location>
        <position position="293"/>
    </location>
    <ligand>
        <name>Zn(2+)</name>
        <dbReference type="ChEBI" id="CHEBI:29105"/>
    </ligand>
</feature>
<keyword evidence="3 11" id="KW-0808">Transferase</keyword>
<dbReference type="PROSITE" id="PS50206">
    <property type="entry name" value="RHODANESE_3"/>
    <property type="match status" value="1"/>
</dbReference>
<dbReference type="PANTHER" id="PTHR10953:SF102">
    <property type="entry name" value="ADENYLYLTRANSFERASE AND SULFURTRANSFERASE MOCS3"/>
    <property type="match status" value="1"/>
</dbReference>
<keyword evidence="5 11" id="KW-0479">Metal-binding</keyword>
<dbReference type="GO" id="GO:0005829">
    <property type="term" value="C:cytosol"/>
    <property type="evidence" value="ECO:0007669"/>
    <property type="project" value="UniProtKB-SubCell"/>
</dbReference>
<evidence type="ECO:0000256" key="2">
    <source>
        <dbReference type="ARBA" id="ARBA00022490"/>
    </source>
</evidence>
<dbReference type="CDD" id="cd00757">
    <property type="entry name" value="ThiF_MoeB_HesA_family"/>
    <property type="match status" value="1"/>
</dbReference>
<dbReference type="GO" id="GO:0032447">
    <property type="term" value="P:protein urmylation"/>
    <property type="evidence" value="ECO:0007669"/>
    <property type="project" value="TreeGrafter"/>
</dbReference>
<accession>A0AAV6VW18</accession>
<dbReference type="EC" id="2.8.1.-" evidence="11"/>
<keyword evidence="6 11" id="KW-0547">Nucleotide-binding</keyword>
<evidence type="ECO:0000256" key="4">
    <source>
        <dbReference type="ARBA" id="ARBA00022694"/>
    </source>
</evidence>
<dbReference type="InterPro" id="IPR000594">
    <property type="entry name" value="ThiF_NAD_FAD-bd"/>
</dbReference>
<comment type="function">
    <text evidence="11">Plays a central role in 2-thiolation of mcm(5)S(2)U at tRNA wobble positions of cytosolic tRNA(Lys), tRNA(Glu) and tRNA(Gln). Acts by mediating the C-terminal thiocarboxylation of the sulfur carrier URM1. Its N-terminus first activates URM1 as acyl-adenylate (-COAMP), then the persulfide sulfur on the catalytic cysteine is transferred to URM1 to form thiocarboxylation (-COSH) of its C-terminus. The reaction probably involves hydrogen sulfide that is generated from the persulfide intermediate and that acts as nucleophile towards URM1. Subsequently, a transient disulfide bond is formed. Does not use thiosulfate as sulfur donor; NFS1 probably acting as a sulfur donor for thiocarboxylation reactions.</text>
</comment>
<dbReference type="EC" id="2.7.7.-" evidence="11"/>
<comment type="cofactor">
    <cofactor evidence="11">
        <name>Zn(2+)</name>
        <dbReference type="ChEBI" id="CHEBI:29105"/>
    </cofactor>
    <text evidence="11">Binds 1 zinc ion per subunit.</text>
</comment>
<feature type="binding site" evidence="11">
    <location>
        <position position="218"/>
    </location>
    <ligand>
        <name>Zn(2+)</name>
        <dbReference type="ChEBI" id="CHEBI:29105"/>
    </ligand>
</feature>
<dbReference type="InterPro" id="IPR045886">
    <property type="entry name" value="ThiF/MoeB/HesA"/>
</dbReference>
<dbReference type="PANTHER" id="PTHR10953">
    <property type="entry name" value="UBIQUITIN-ACTIVATING ENZYME E1"/>
    <property type="match status" value="1"/>
</dbReference>
<feature type="active site" description="Glycyl thioester intermediate; for adenylyltransferase activity" evidence="11">
    <location>
        <position position="232"/>
    </location>
</feature>
<keyword evidence="10 11" id="KW-0511">Multifunctional enzyme</keyword>
<dbReference type="HAMAP" id="MF_03049">
    <property type="entry name" value="MOCS3_Uba4"/>
    <property type="match status" value="1"/>
</dbReference>
<evidence type="ECO:0000313" key="14">
    <source>
        <dbReference type="Proteomes" id="UP000827092"/>
    </source>
</evidence>
<evidence type="ECO:0000256" key="3">
    <source>
        <dbReference type="ARBA" id="ARBA00022679"/>
    </source>
</evidence>
<dbReference type="InterPro" id="IPR036873">
    <property type="entry name" value="Rhodanese-like_dom_sf"/>
</dbReference>
<comment type="subcellular location">
    <subcellularLocation>
        <location evidence="1">Cytoplasm</location>
        <location evidence="1">Cytosol</location>
    </subcellularLocation>
</comment>
<organism evidence="13 14">
    <name type="scientific">Oedothorax gibbosus</name>
    <dbReference type="NCBI Taxonomy" id="931172"/>
    <lineage>
        <taxon>Eukaryota</taxon>
        <taxon>Metazoa</taxon>
        <taxon>Ecdysozoa</taxon>
        <taxon>Arthropoda</taxon>
        <taxon>Chelicerata</taxon>
        <taxon>Arachnida</taxon>
        <taxon>Araneae</taxon>
        <taxon>Araneomorphae</taxon>
        <taxon>Entelegynae</taxon>
        <taxon>Araneoidea</taxon>
        <taxon>Linyphiidae</taxon>
        <taxon>Erigoninae</taxon>
        <taxon>Oedothorax</taxon>
    </lineage>
</organism>
<evidence type="ECO:0000256" key="8">
    <source>
        <dbReference type="ARBA" id="ARBA00022840"/>
    </source>
</evidence>
<keyword evidence="7 11" id="KW-0862">Zinc</keyword>
<dbReference type="GO" id="GO:0046872">
    <property type="term" value="F:metal ion binding"/>
    <property type="evidence" value="ECO:0007669"/>
    <property type="project" value="UniProtKB-KW"/>
</dbReference>
<feature type="binding site" evidence="11">
    <location>
        <begin position="174"/>
        <end position="175"/>
    </location>
    <ligand>
        <name>ATP</name>
        <dbReference type="ChEBI" id="CHEBI:30616"/>
    </ligand>
</feature>
<evidence type="ECO:0000256" key="5">
    <source>
        <dbReference type="ARBA" id="ARBA00022723"/>
    </source>
</evidence>
<feature type="binding site" evidence="11">
    <location>
        <position position="290"/>
    </location>
    <ligand>
        <name>Zn(2+)</name>
        <dbReference type="ChEBI" id="CHEBI:29105"/>
    </ligand>
</feature>
<dbReference type="Pfam" id="PF00899">
    <property type="entry name" value="ThiF"/>
    <property type="match status" value="1"/>
</dbReference>
<feature type="binding site" evidence="11">
    <location>
        <position position="130"/>
    </location>
    <ligand>
        <name>ATP</name>
        <dbReference type="ChEBI" id="CHEBI:30616"/>
    </ligand>
</feature>
<dbReference type="Proteomes" id="UP000827092">
    <property type="component" value="Unassembled WGS sequence"/>
</dbReference>
<dbReference type="Gene3D" id="3.40.50.720">
    <property type="entry name" value="NAD(P)-binding Rossmann-like Domain"/>
    <property type="match status" value="1"/>
</dbReference>
<dbReference type="InterPro" id="IPR028885">
    <property type="entry name" value="MOCS3/Uba4"/>
</dbReference>